<protein>
    <submittedName>
        <fullName evidence="7">16S rRNA (Cytosine967-C5)-methyltransferase</fullName>
    </submittedName>
    <submittedName>
        <fullName evidence="8">RNA methyltransferase</fullName>
    </submittedName>
</protein>
<sequence>MAKPAGDLARKGALHLLAGVREGLSLSDQGATLKSMPPADQARASRLAAEVLRHQARADTVIAAYVSRKPAPQVADVLRLATVELLELGGAAHGVVDAAVNLTRGLGKRGQAAAGMVNAVLRKVSRHEGWTGLPPQRMPGWLRSSVAEAYGEDAALAIETAHQAGAPLDLTVKTAMPHIEGAAELPTGSLRISGHVQVSALPGYTEGAWWVQDAAAALPVRLLDPQPGERIADICAAPGGKTLQLAASGAQVTAVDISAPRLRRVAENLKRCRLSADLVTADALEWQADTAPDAILLDAPCSATGTIRRHPDLPFLRDGSGIPDLVTLQSRLLDHALAQLPPGGRLVYAVCSLLPEEGEAQINAALTRHPGLAALPPALPGIDPAWITPEGGLRLRPDYWPDLGGMDGFYMVCLGKPA</sequence>
<accession>A0AA45W1P7</accession>
<keyword evidence="1 5" id="KW-0489">Methyltransferase</keyword>
<keyword evidence="3 5" id="KW-0949">S-adenosyl-L-methionine</keyword>
<dbReference type="PROSITE" id="PS51686">
    <property type="entry name" value="SAM_MT_RSMB_NOP"/>
    <property type="match status" value="1"/>
</dbReference>
<dbReference type="InterPro" id="IPR001678">
    <property type="entry name" value="MeTrfase_RsmB-F_NOP2_dom"/>
</dbReference>
<evidence type="ECO:0000256" key="3">
    <source>
        <dbReference type="ARBA" id="ARBA00022691"/>
    </source>
</evidence>
<dbReference type="EMBL" id="FTOU01000001">
    <property type="protein sequence ID" value="SIS58757.1"/>
    <property type="molecule type" value="Genomic_DNA"/>
</dbReference>
<evidence type="ECO:0000313" key="10">
    <source>
        <dbReference type="Proteomes" id="UP001215549"/>
    </source>
</evidence>
<dbReference type="Pfam" id="PF01189">
    <property type="entry name" value="Methyltr_RsmB-F"/>
    <property type="match status" value="1"/>
</dbReference>
<dbReference type="GO" id="GO:0008173">
    <property type="term" value="F:RNA methyltransferase activity"/>
    <property type="evidence" value="ECO:0007669"/>
    <property type="project" value="InterPro"/>
</dbReference>
<dbReference type="EMBL" id="CP067140">
    <property type="protein sequence ID" value="WCR03735.1"/>
    <property type="molecule type" value="Genomic_DNA"/>
</dbReference>
<dbReference type="InterPro" id="IPR035926">
    <property type="entry name" value="NusB-like_sf"/>
</dbReference>
<dbReference type="PANTHER" id="PTHR22807">
    <property type="entry name" value="NOP2 YEAST -RELATED NOL1/NOP2/FMU SUN DOMAIN-CONTAINING"/>
    <property type="match status" value="1"/>
</dbReference>
<dbReference type="Gene3D" id="1.10.940.10">
    <property type="entry name" value="NusB-like"/>
    <property type="match status" value="1"/>
</dbReference>
<reference evidence="8 10" key="2">
    <citation type="submission" date="2021-01" db="EMBL/GenBank/DDBJ databases">
        <title>Biogeographic distribution of Paracoccus.</title>
        <authorList>
            <person name="Hollensteiner J."/>
            <person name="Leineberger J."/>
            <person name="Brinkhoff T."/>
            <person name="Daniel R."/>
        </authorList>
    </citation>
    <scope>NUCLEOTIDE SEQUENCE [LARGE SCALE GENOMIC DNA]</scope>
    <source>
        <strain evidence="8 10">DSM 18447</strain>
    </source>
</reference>
<proteinExistence type="inferred from homology"/>
<feature type="binding site" evidence="5">
    <location>
        <position position="256"/>
    </location>
    <ligand>
        <name>S-adenosyl-L-methionine</name>
        <dbReference type="ChEBI" id="CHEBI:59789"/>
    </ligand>
</feature>
<evidence type="ECO:0000256" key="2">
    <source>
        <dbReference type="ARBA" id="ARBA00022679"/>
    </source>
</evidence>
<evidence type="ECO:0000256" key="1">
    <source>
        <dbReference type="ARBA" id="ARBA00022603"/>
    </source>
</evidence>
<dbReference type="Gene3D" id="3.40.50.150">
    <property type="entry name" value="Vaccinia Virus protein VP39"/>
    <property type="match status" value="1"/>
</dbReference>
<dbReference type="RefSeq" id="WP_076522744.1">
    <property type="nucleotide sequence ID" value="NZ_CP067140.1"/>
</dbReference>
<keyword evidence="10" id="KW-1185">Reference proteome</keyword>
<dbReference type="InterPro" id="IPR049560">
    <property type="entry name" value="MeTrfase_RsmB-F_NOP2_cat"/>
</dbReference>
<keyword evidence="2 5" id="KW-0808">Transferase</keyword>
<feature type="binding site" evidence="5">
    <location>
        <position position="282"/>
    </location>
    <ligand>
        <name>S-adenosyl-L-methionine</name>
        <dbReference type="ChEBI" id="CHEBI:59789"/>
    </ligand>
</feature>
<comment type="similarity">
    <text evidence="5">Belongs to the class I-like SAM-binding methyltransferase superfamily. RsmB/NOP family.</text>
</comment>
<feature type="active site" description="Nucleophile" evidence="5">
    <location>
        <position position="351"/>
    </location>
</feature>
<dbReference type="InterPro" id="IPR029063">
    <property type="entry name" value="SAM-dependent_MTases_sf"/>
</dbReference>
<dbReference type="PRINTS" id="PR02008">
    <property type="entry name" value="RCMTFAMILY"/>
</dbReference>
<evidence type="ECO:0000259" key="6">
    <source>
        <dbReference type="PROSITE" id="PS51686"/>
    </source>
</evidence>
<dbReference type="InterPro" id="IPR023267">
    <property type="entry name" value="RCMT"/>
</dbReference>
<reference evidence="7 9" key="1">
    <citation type="submission" date="2017-01" db="EMBL/GenBank/DDBJ databases">
        <authorList>
            <person name="Varghese N."/>
            <person name="Submissions S."/>
        </authorList>
    </citation>
    <scope>NUCLEOTIDE SEQUENCE [LARGE SCALE GENOMIC DNA]</scope>
    <source>
        <strain evidence="7 9">DSM 18447</strain>
    </source>
</reference>
<evidence type="ECO:0000256" key="4">
    <source>
        <dbReference type="ARBA" id="ARBA00022884"/>
    </source>
</evidence>
<dbReference type="SUPFAM" id="SSF48013">
    <property type="entry name" value="NusB-like"/>
    <property type="match status" value="1"/>
</dbReference>
<dbReference type="Proteomes" id="UP000186216">
    <property type="component" value="Unassembled WGS sequence"/>
</dbReference>
<evidence type="ECO:0000313" key="8">
    <source>
        <dbReference type="EMBL" id="WCR03735.1"/>
    </source>
</evidence>
<dbReference type="GO" id="GO:0006355">
    <property type="term" value="P:regulation of DNA-templated transcription"/>
    <property type="evidence" value="ECO:0007669"/>
    <property type="project" value="InterPro"/>
</dbReference>
<dbReference type="CDD" id="cd02440">
    <property type="entry name" value="AdoMet_MTases"/>
    <property type="match status" value="1"/>
</dbReference>
<feature type="binding site" evidence="5">
    <location>
        <begin position="235"/>
        <end position="241"/>
    </location>
    <ligand>
        <name>S-adenosyl-L-methionine</name>
        <dbReference type="ChEBI" id="CHEBI:59789"/>
    </ligand>
</feature>
<dbReference type="GO" id="GO:0003723">
    <property type="term" value="F:RNA binding"/>
    <property type="evidence" value="ECO:0007669"/>
    <property type="project" value="UniProtKB-UniRule"/>
</dbReference>
<dbReference type="SUPFAM" id="SSF53335">
    <property type="entry name" value="S-adenosyl-L-methionine-dependent methyltransferases"/>
    <property type="match status" value="1"/>
</dbReference>
<evidence type="ECO:0000313" key="9">
    <source>
        <dbReference type="Proteomes" id="UP000186216"/>
    </source>
</evidence>
<feature type="binding site" evidence="5">
    <location>
        <position position="298"/>
    </location>
    <ligand>
        <name>S-adenosyl-L-methionine</name>
        <dbReference type="ChEBI" id="CHEBI:59789"/>
    </ligand>
</feature>
<dbReference type="Proteomes" id="UP001215549">
    <property type="component" value="Chromosome"/>
</dbReference>
<keyword evidence="4 5" id="KW-0694">RNA-binding</keyword>
<gene>
    <name evidence="8" type="ORF">JHX88_02910</name>
    <name evidence="7" type="ORF">SAMN05421772_101657</name>
</gene>
<dbReference type="GO" id="GO:0001510">
    <property type="term" value="P:RNA methylation"/>
    <property type="evidence" value="ECO:0007669"/>
    <property type="project" value="InterPro"/>
</dbReference>
<dbReference type="PANTHER" id="PTHR22807:SF61">
    <property type="entry name" value="NOL1_NOP2_SUN FAMILY PROTEIN _ ANTITERMINATION NUSB DOMAIN-CONTAINING PROTEIN"/>
    <property type="match status" value="1"/>
</dbReference>
<dbReference type="Pfam" id="PF01029">
    <property type="entry name" value="NusB"/>
    <property type="match status" value="1"/>
</dbReference>
<feature type="domain" description="SAM-dependent MTase RsmB/NOP-type" evidence="6">
    <location>
        <begin position="130"/>
        <end position="417"/>
    </location>
</feature>
<dbReference type="AlphaFoldDB" id="A0AA45W1P7"/>
<dbReference type="InterPro" id="IPR006027">
    <property type="entry name" value="NusB_RsmB_TIM44"/>
</dbReference>
<name>A0AA45W1P7_9RHOB</name>
<evidence type="ECO:0000256" key="5">
    <source>
        <dbReference type="PROSITE-ProRule" id="PRU01023"/>
    </source>
</evidence>
<organism evidence="7 9">
    <name type="scientific">Paracoccus saliphilus</name>
    <dbReference type="NCBI Taxonomy" id="405559"/>
    <lineage>
        <taxon>Bacteria</taxon>
        <taxon>Pseudomonadati</taxon>
        <taxon>Pseudomonadota</taxon>
        <taxon>Alphaproteobacteria</taxon>
        <taxon>Rhodobacterales</taxon>
        <taxon>Paracoccaceae</taxon>
        <taxon>Paracoccus</taxon>
    </lineage>
</organism>
<evidence type="ECO:0000313" key="7">
    <source>
        <dbReference type="EMBL" id="SIS58757.1"/>
    </source>
</evidence>